<organism evidence="4 5">
    <name type="scientific">Tetranychus urticae</name>
    <name type="common">Two-spotted spider mite</name>
    <dbReference type="NCBI Taxonomy" id="32264"/>
    <lineage>
        <taxon>Eukaryota</taxon>
        <taxon>Metazoa</taxon>
        <taxon>Ecdysozoa</taxon>
        <taxon>Arthropoda</taxon>
        <taxon>Chelicerata</taxon>
        <taxon>Arachnida</taxon>
        <taxon>Acari</taxon>
        <taxon>Acariformes</taxon>
        <taxon>Trombidiformes</taxon>
        <taxon>Prostigmata</taxon>
        <taxon>Eleutherengona</taxon>
        <taxon>Raphignathae</taxon>
        <taxon>Tetranychoidea</taxon>
        <taxon>Tetranychidae</taxon>
        <taxon>Tetranychus</taxon>
    </lineage>
</organism>
<keyword evidence="2" id="KW-0732">Signal</keyword>
<dbReference type="PANTHER" id="PTHR10334">
    <property type="entry name" value="CYSTEINE-RICH SECRETORY PROTEIN-RELATED"/>
    <property type="match status" value="1"/>
</dbReference>
<evidence type="ECO:0000256" key="1">
    <source>
        <dbReference type="SAM" id="MobiDB-lite"/>
    </source>
</evidence>
<feature type="domain" description="SCP" evidence="3">
    <location>
        <begin position="43"/>
        <end position="180"/>
    </location>
</feature>
<dbReference type="Proteomes" id="UP000015104">
    <property type="component" value="Unassembled WGS sequence"/>
</dbReference>
<dbReference type="EMBL" id="CAEY01000468">
    <property type="status" value="NOT_ANNOTATED_CDS"/>
    <property type="molecule type" value="Genomic_DNA"/>
</dbReference>
<feature type="signal peptide" evidence="2">
    <location>
        <begin position="1"/>
        <end position="18"/>
    </location>
</feature>
<feature type="chain" id="PRO_5004580579" description="SCP domain-containing protein" evidence="2">
    <location>
        <begin position="19"/>
        <end position="226"/>
    </location>
</feature>
<dbReference type="eggNOG" id="KOG3017">
    <property type="taxonomic scope" value="Eukaryota"/>
</dbReference>
<dbReference type="Pfam" id="PF00188">
    <property type="entry name" value="CAP"/>
    <property type="match status" value="1"/>
</dbReference>
<evidence type="ECO:0000259" key="3">
    <source>
        <dbReference type="SMART" id="SM00198"/>
    </source>
</evidence>
<gene>
    <name evidence="4" type="primary">107369344</name>
</gene>
<evidence type="ECO:0000256" key="2">
    <source>
        <dbReference type="SAM" id="SignalP"/>
    </source>
</evidence>
<dbReference type="HOGENOM" id="CLU_1268389_0_0_1"/>
<feature type="compositionally biased region" description="Low complexity" evidence="1">
    <location>
        <begin position="192"/>
        <end position="206"/>
    </location>
</feature>
<dbReference type="InterPro" id="IPR014044">
    <property type="entry name" value="CAP_dom"/>
</dbReference>
<dbReference type="KEGG" id="tut:107369344"/>
<dbReference type="InterPro" id="IPR035940">
    <property type="entry name" value="CAP_sf"/>
</dbReference>
<dbReference type="SMART" id="SM00198">
    <property type="entry name" value="SCP"/>
    <property type="match status" value="1"/>
</dbReference>
<feature type="region of interest" description="Disordered" evidence="1">
    <location>
        <begin position="184"/>
        <end position="209"/>
    </location>
</feature>
<name>T1JSY9_TETUR</name>
<dbReference type="OMA" id="ENIWFEP"/>
<sequence length="226" mass="25282">MKVITILISLLIVLPINCKTFGKYSFLHGKPKSNPIVETTNDQLIKDLLLYHKVIRDFHGLGPLEYSETLKEYARLKAMLVAFHDGSSHAIGEKLHLGENIWFEPTETQTSAKTVINGWYYTQLNNWNYSDPKVLPENRNFAQIVWKTTTQLGCGQAYSARTKPGTYTVCYYFPAGLTPSQESINVPPPTSLSPSSSLLSSSTSPTINPQNLETLIEGMVNDLNQN</sequence>
<dbReference type="InterPro" id="IPR001283">
    <property type="entry name" value="CRISP-related"/>
</dbReference>
<dbReference type="Gene3D" id="3.40.33.10">
    <property type="entry name" value="CAP"/>
    <property type="match status" value="1"/>
</dbReference>
<keyword evidence="5" id="KW-1185">Reference proteome</keyword>
<dbReference type="OrthoDB" id="6507808at2759"/>
<dbReference type="EnsemblMetazoa" id="tetur01g12220.1">
    <property type="protein sequence ID" value="tetur01g12220.1"/>
    <property type="gene ID" value="tetur01g12220"/>
</dbReference>
<protein>
    <recommendedName>
        <fullName evidence="3">SCP domain-containing protein</fullName>
    </recommendedName>
</protein>
<dbReference type="AlphaFoldDB" id="T1JSY9"/>
<evidence type="ECO:0000313" key="5">
    <source>
        <dbReference type="Proteomes" id="UP000015104"/>
    </source>
</evidence>
<dbReference type="SUPFAM" id="SSF55797">
    <property type="entry name" value="PR-1-like"/>
    <property type="match status" value="1"/>
</dbReference>
<reference evidence="4" key="2">
    <citation type="submission" date="2015-06" db="UniProtKB">
        <authorList>
            <consortium name="EnsemblMetazoa"/>
        </authorList>
    </citation>
    <scope>IDENTIFICATION</scope>
</reference>
<evidence type="ECO:0000313" key="4">
    <source>
        <dbReference type="EnsemblMetazoa" id="tetur01g12220.1"/>
    </source>
</evidence>
<accession>T1JSY9</accession>
<reference evidence="5" key="1">
    <citation type="submission" date="2011-08" db="EMBL/GenBank/DDBJ databases">
        <authorList>
            <person name="Rombauts S."/>
        </authorList>
    </citation>
    <scope>NUCLEOTIDE SEQUENCE</scope>
    <source>
        <strain evidence="5">London</strain>
    </source>
</reference>
<proteinExistence type="predicted"/>